<sequence>MPDVSSGLKEKAEAVEGNDLKENWLACQFLLPLGKAEQMLAKGKDIVKQMAARGLREDEGRLCVPKQRIDV</sequence>
<comment type="caution">
    <text evidence="1">The sequence shown here is derived from an EMBL/GenBank/DDBJ whole genome shotgun (WGS) entry which is preliminary data.</text>
</comment>
<gene>
    <name evidence="1" type="ORF">LIER_19641</name>
</gene>
<protein>
    <submittedName>
        <fullName evidence="1">Uncharacterized protein</fullName>
    </submittedName>
</protein>
<keyword evidence="2" id="KW-1185">Reference proteome</keyword>
<proteinExistence type="predicted"/>
<reference evidence="1 2" key="1">
    <citation type="submission" date="2024-01" db="EMBL/GenBank/DDBJ databases">
        <title>The complete chloroplast genome sequence of Lithospermum erythrorhizon: insights into the phylogenetic relationship among Boraginaceae species and the maternal lineages of purple gromwells.</title>
        <authorList>
            <person name="Okada T."/>
            <person name="Watanabe K."/>
        </authorList>
    </citation>
    <scope>NUCLEOTIDE SEQUENCE [LARGE SCALE GENOMIC DNA]</scope>
</reference>
<dbReference type="EMBL" id="BAABME010004877">
    <property type="protein sequence ID" value="GAA0163872.1"/>
    <property type="molecule type" value="Genomic_DNA"/>
</dbReference>
<dbReference type="Proteomes" id="UP001454036">
    <property type="component" value="Unassembled WGS sequence"/>
</dbReference>
<evidence type="ECO:0000313" key="1">
    <source>
        <dbReference type="EMBL" id="GAA0163872.1"/>
    </source>
</evidence>
<organism evidence="1 2">
    <name type="scientific">Lithospermum erythrorhizon</name>
    <name type="common">Purple gromwell</name>
    <name type="synonym">Lithospermum officinale var. erythrorhizon</name>
    <dbReference type="NCBI Taxonomy" id="34254"/>
    <lineage>
        <taxon>Eukaryota</taxon>
        <taxon>Viridiplantae</taxon>
        <taxon>Streptophyta</taxon>
        <taxon>Embryophyta</taxon>
        <taxon>Tracheophyta</taxon>
        <taxon>Spermatophyta</taxon>
        <taxon>Magnoliopsida</taxon>
        <taxon>eudicotyledons</taxon>
        <taxon>Gunneridae</taxon>
        <taxon>Pentapetalae</taxon>
        <taxon>asterids</taxon>
        <taxon>lamiids</taxon>
        <taxon>Boraginales</taxon>
        <taxon>Boraginaceae</taxon>
        <taxon>Boraginoideae</taxon>
        <taxon>Lithospermeae</taxon>
        <taxon>Lithospermum</taxon>
    </lineage>
</organism>
<name>A0AAV3QP15_LITER</name>
<evidence type="ECO:0000313" key="2">
    <source>
        <dbReference type="Proteomes" id="UP001454036"/>
    </source>
</evidence>
<accession>A0AAV3QP15</accession>
<dbReference type="AlphaFoldDB" id="A0AAV3QP15"/>